<evidence type="ECO:0000313" key="5">
    <source>
        <dbReference type="Proteomes" id="UP000419743"/>
    </source>
</evidence>
<feature type="domain" description="Solute-binding protein family 5" evidence="3">
    <location>
        <begin position="99"/>
        <end position="467"/>
    </location>
</feature>
<name>A0A7M4DSJ6_9MICO</name>
<dbReference type="GO" id="GO:0015833">
    <property type="term" value="P:peptide transport"/>
    <property type="evidence" value="ECO:0007669"/>
    <property type="project" value="TreeGrafter"/>
</dbReference>
<dbReference type="PIRSF" id="PIRSF002741">
    <property type="entry name" value="MppA"/>
    <property type="match status" value="1"/>
</dbReference>
<gene>
    <name evidence="4" type="primary">gsiB_2</name>
    <name evidence="4" type="ORF">HALOF300_05144</name>
</gene>
<evidence type="ECO:0000256" key="1">
    <source>
        <dbReference type="SAM" id="MobiDB-lite"/>
    </source>
</evidence>
<evidence type="ECO:0000256" key="2">
    <source>
        <dbReference type="SAM" id="SignalP"/>
    </source>
</evidence>
<dbReference type="PROSITE" id="PS51257">
    <property type="entry name" value="PROKAR_LIPOPROTEIN"/>
    <property type="match status" value="1"/>
</dbReference>
<sequence length="559" mass="59274">MTTKRSHYWRSAAMLAAGSMILGACGSAESDDSGGTGGSGDPGSEATEAGEAVAGGSAVFAVDSPFIGFDPNVTPAAQDARVLRQVFDSLLFLDEEGTLQPWLASEWTVSDDGLEYTFTVRDDVTFTDGTAFDATAVCYNLDRIKDPATASIYAIGLIGPYDSCAATDPTTAVVTMATPYAPFLNNLTSPFMGINSPTAAAAAEPADYTLAPVGSGPFAITSFTPNDRVELVRNDDYDWAPGNATHTGAAYLENLTFQIIPDPTVRIGSVRNGTVNVGSNVPETDVAAIEGDPNLALLSQQQSGAPYQLHFNASRAPFDEMAVREAARAAMDIDAAVDALYLGVFDRAWGPLAPTTLAYDPAVEGSFAFDADEAGRLLDEAGWVLGSDGVRTRDGERLSITYLEGSPNREKRQDVATFLAANLEAVGFEVETQFQQVAPLQAQSQAGDYDIMGLSLVAVDPNVLYQMYDPRFIPSPGRSGFNLSHTDDDTLTGLVNAGQQELDPDARAAIYVDAQADVIDQVRSVAIYVPTYTLAVNGLQGIRFDAEGYPILYDASLTQ</sequence>
<protein>
    <submittedName>
        <fullName evidence="4">Glutathione-binding protein GsiB</fullName>
    </submittedName>
</protein>
<dbReference type="EMBL" id="CACRYJ010000070">
    <property type="protein sequence ID" value="VZO40440.1"/>
    <property type="molecule type" value="Genomic_DNA"/>
</dbReference>
<reference evidence="4 5" key="1">
    <citation type="submission" date="2019-11" db="EMBL/GenBank/DDBJ databases">
        <authorList>
            <person name="Criscuolo A."/>
        </authorList>
    </citation>
    <scope>NUCLEOTIDE SEQUENCE [LARGE SCALE GENOMIC DNA]</scope>
    <source>
        <strain evidence="4">CIP111667</strain>
    </source>
</reference>
<dbReference type="Gene3D" id="3.10.105.10">
    <property type="entry name" value="Dipeptide-binding Protein, Domain 3"/>
    <property type="match status" value="1"/>
</dbReference>
<evidence type="ECO:0000313" key="4">
    <source>
        <dbReference type="EMBL" id="VZO40440.1"/>
    </source>
</evidence>
<feature type="chain" id="PRO_5029899228" evidence="2">
    <location>
        <begin position="31"/>
        <end position="559"/>
    </location>
</feature>
<evidence type="ECO:0000259" key="3">
    <source>
        <dbReference type="Pfam" id="PF00496"/>
    </source>
</evidence>
<feature type="signal peptide" evidence="2">
    <location>
        <begin position="1"/>
        <end position="30"/>
    </location>
</feature>
<dbReference type="Gene3D" id="3.40.190.10">
    <property type="entry name" value="Periplasmic binding protein-like II"/>
    <property type="match status" value="1"/>
</dbReference>
<keyword evidence="2" id="KW-0732">Signal</keyword>
<comment type="caution">
    <text evidence="4">The sequence shown here is derived from an EMBL/GenBank/DDBJ whole genome shotgun (WGS) entry which is preliminary data.</text>
</comment>
<dbReference type="GO" id="GO:1904680">
    <property type="term" value="F:peptide transmembrane transporter activity"/>
    <property type="evidence" value="ECO:0007669"/>
    <property type="project" value="TreeGrafter"/>
</dbReference>
<keyword evidence="5" id="KW-1185">Reference proteome</keyword>
<proteinExistence type="predicted"/>
<dbReference type="GO" id="GO:0043190">
    <property type="term" value="C:ATP-binding cassette (ABC) transporter complex"/>
    <property type="evidence" value="ECO:0007669"/>
    <property type="project" value="InterPro"/>
</dbReference>
<dbReference type="Pfam" id="PF00496">
    <property type="entry name" value="SBP_bac_5"/>
    <property type="match status" value="1"/>
</dbReference>
<organism evidence="4 5">
    <name type="scientific">Occultella aeris</name>
    <dbReference type="NCBI Taxonomy" id="2761496"/>
    <lineage>
        <taxon>Bacteria</taxon>
        <taxon>Bacillati</taxon>
        <taxon>Actinomycetota</taxon>
        <taxon>Actinomycetes</taxon>
        <taxon>Micrococcales</taxon>
        <taxon>Ruaniaceae</taxon>
        <taxon>Occultella</taxon>
    </lineage>
</organism>
<dbReference type="AlphaFoldDB" id="A0A7M4DSJ6"/>
<dbReference type="PANTHER" id="PTHR30290">
    <property type="entry name" value="PERIPLASMIC BINDING COMPONENT OF ABC TRANSPORTER"/>
    <property type="match status" value="1"/>
</dbReference>
<dbReference type="InterPro" id="IPR039424">
    <property type="entry name" value="SBP_5"/>
</dbReference>
<dbReference type="InterPro" id="IPR030678">
    <property type="entry name" value="Peptide/Ni-bd"/>
</dbReference>
<dbReference type="RefSeq" id="WP_156743707.1">
    <property type="nucleotide sequence ID" value="NZ_CACRYJ010000070.1"/>
</dbReference>
<accession>A0A7M4DSJ6</accession>
<dbReference type="GO" id="GO:0042597">
    <property type="term" value="C:periplasmic space"/>
    <property type="evidence" value="ECO:0007669"/>
    <property type="project" value="UniProtKB-ARBA"/>
</dbReference>
<dbReference type="InterPro" id="IPR000914">
    <property type="entry name" value="SBP_5_dom"/>
</dbReference>
<dbReference type="SUPFAM" id="SSF53850">
    <property type="entry name" value="Periplasmic binding protein-like II"/>
    <property type="match status" value="1"/>
</dbReference>
<dbReference type="CDD" id="cd08492">
    <property type="entry name" value="PBP2_NikA_DppA_OppA_like_15"/>
    <property type="match status" value="1"/>
</dbReference>
<feature type="region of interest" description="Disordered" evidence="1">
    <location>
        <begin position="28"/>
        <end position="50"/>
    </location>
</feature>
<dbReference type="Gene3D" id="3.90.76.10">
    <property type="entry name" value="Dipeptide-binding Protein, Domain 1"/>
    <property type="match status" value="1"/>
</dbReference>
<dbReference type="Proteomes" id="UP000419743">
    <property type="component" value="Unassembled WGS sequence"/>
</dbReference>